<dbReference type="Proteomes" id="UP000607653">
    <property type="component" value="Unassembled WGS sequence"/>
</dbReference>
<feature type="compositionally biased region" description="Basic and acidic residues" evidence="1">
    <location>
        <begin position="122"/>
        <end position="133"/>
    </location>
</feature>
<accession>A0A822XYF7</accession>
<sequence length="150" mass="16671">MTAYITEKIVQLQALKKLSLHDNVITGMIPTSLGFLPEVFISSTTNFQVQFLSINALLGLIHVSLTLSPSLTFFALQYNNLSGFIPDTWSGTKLSASVIDPRSQLHFWKDSCLSSPSPSPDYETKPPQTDHQRHNSHSHRGPPRGFTFSV</sequence>
<feature type="region of interest" description="Disordered" evidence="1">
    <location>
        <begin position="116"/>
        <end position="150"/>
    </location>
</feature>
<name>A0A822XYF7_NELNU</name>
<dbReference type="EMBL" id="DUZY01000002">
    <property type="protein sequence ID" value="DAD26664.1"/>
    <property type="molecule type" value="Genomic_DNA"/>
</dbReference>
<keyword evidence="3" id="KW-1185">Reference proteome</keyword>
<dbReference type="AlphaFoldDB" id="A0A822XYF7"/>
<dbReference type="Pfam" id="PF00560">
    <property type="entry name" value="LRR_1"/>
    <property type="match status" value="2"/>
</dbReference>
<gene>
    <name evidence="2" type="ORF">HUJ06_028132</name>
</gene>
<dbReference type="InterPro" id="IPR032675">
    <property type="entry name" value="LRR_dom_sf"/>
</dbReference>
<evidence type="ECO:0000256" key="1">
    <source>
        <dbReference type="SAM" id="MobiDB-lite"/>
    </source>
</evidence>
<dbReference type="InterPro" id="IPR001611">
    <property type="entry name" value="Leu-rich_rpt"/>
</dbReference>
<dbReference type="PANTHER" id="PTHR48008:SF6">
    <property type="entry name" value="LEUCINE-RICH REPEAT RECEPTOR-LIKE PROTEIN KINASE IMK3-RELATED"/>
    <property type="match status" value="1"/>
</dbReference>
<dbReference type="Gene3D" id="3.80.10.10">
    <property type="entry name" value="Ribonuclease Inhibitor"/>
    <property type="match status" value="1"/>
</dbReference>
<comment type="caution">
    <text evidence="2">The sequence shown here is derived from an EMBL/GenBank/DDBJ whole genome shotgun (WGS) entry which is preliminary data.</text>
</comment>
<protein>
    <submittedName>
        <fullName evidence="2">Uncharacterized protein</fullName>
    </submittedName>
</protein>
<dbReference type="SUPFAM" id="SSF52058">
    <property type="entry name" value="L domain-like"/>
    <property type="match status" value="1"/>
</dbReference>
<evidence type="ECO:0000313" key="2">
    <source>
        <dbReference type="EMBL" id="DAD26664.1"/>
    </source>
</evidence>
<proteinExistence type="predicted"/>
<dbReference type="InterPro" id="IPR052451">
    <property type="entry name" value="Ser/Thr_kinase-like"/>
</dbReference>
<organism evidence="2 3">
    <name type="scientific">Nelumbo nucifera</name>
    <name type="common">Sacred lotus</name>
    <dbReference type="NCBI Taxonomy" id="4432"/>
    <lineage>
        <taxon>Eukaryota</taxon>
        <taxon>Viridiplantae</taxon>
        <taxon>Streptophyta</taxon>
        <taxon>Embryophyta</taxon>
        <taxon>Tracheophyta</taxon>
        <taxon>Spermatophyta</taxon>
        <taxon>Magnoliopsida</taxon>
        <taxon>Proteales</taxon>
        <taxon>Nelumbonaceae</taxon>
        <taxon>Nelumbo</taxon>
    </lineage>
</organism>
<dbReference type="PANTHER" id="PTHR48008">
    <property type="entry name" value="LEUCINE-RICH REPEAT RECEPTOR-LIKE PROTEIN KINASE IMK3-RELATED"/>
    <property type="match status" value="1"/>
</dbReference>
<evidence type="ECO:0000313" key="3">
    <source>
        <dbReference type="Proteomes" id="UP000607653"/>
    </source>
</evidence>
<reference evidence="2 3" key="1">
    <citation type="journal article" date="2020" name="Mol. Biol. Evol.">
        <title>Distinct Expression and Methylation Patterns for Genes with Different Fates following a Single Whole-Genome Duplication in Flowering Plants.</title>
        <authorList>
            <person name="Shi T."/>
            <person name="Rahmani R.S."/>
            <person name="Gugger P.F."/>
            <person name="Wang M."/>
            <person name="Li H."/>
            <person name="Zhang Y."/>
            <person name="Li Z."/>
            <person name="Wang Q."/>
            <person name="Van de Peer Y."/>
            <person name="Marchal K."/>
            <person name="Chen J."/>
        </authorList>
    </citation>
    <scope>NUCLEOTIDE SEQUENCE [LARGE SCALE GENOMIC DNA]</scope>
    <source>
        <tissue evidence="2">Leaf</tissue>
    </source>
</reference>